<evidence type="ECO:0000256" key="6">
    <source>
        <dbReference type="RuleBase" id="RU003983"/>
    </source>
</evidence>
<keyword evidence="10" id="KW-1185">Reference proteome</keyword>
<keyword evidence="4 6" id="KW-0862">Zinc</keyword>
<comment type="cofactor">
    <cofactor evidence="6">
        <name>Zn(2+)</name>
        <dbReference type="ChEBI" id="CHEBI:29105"/>
    </cofactor>
    <text evidence="6">Binds 1 zinc ion per subunit.</text>
</comment>
<evidence type="ECO:0000256" key="3">
    <source>
        <dbReference type="ARBA" id="ARBA00022801"/>
    </source>
</evidence>
<dbReference type="CDD" id="cd07332">
    <property type="entry name" value="M48C_Oma1_like"/>
    <property type="match status" value="1"/>
</dbReference>
<keyword evidence="5 6" id="KW-0482">Metalloprotease</keyword>
<gene>
    <name evidence="9" type="ORF">KUH32_08480</name>
</gene>
<dbReference type="GO" id="GO:0008237">
    <property type="term" value="F:metallopeptidase activity"/>
    <property type="evidence" value="ECO:0007669"/>
    <property type="project" value="UniProtKB-KW"/>
</dbReference>
<dbReference type="Pfam" id="PF01435">
    <property type="entry name" value="Peptidase_M48"/>
    <property type="match status" value="1"/>
</dbReference>
<evidence type="ECO:0000256" key="7">
    <source>
        <dbReference type="SAM" id="Phobius"/>
    </source>
</evidence>
<dbReference type="InterPro" id="IPR051156">
    <property type="entry name" value="Mito/Outer_Membr_Metalloprot"/>
</dbReference>
<comment type="similarity">
    <text evidence="6">Belongs to the peptidase M48 family.</text>
</comment>
<dbReference type="EC" id="3.4.24.-" evidence="9"/>
<evidence type="ECO:0000256" key="2">
    <source>
        <dbReference type="ARBA" id="ARBA00022723"/>
    </source>
</evidence>
<comment type="caution">
    <text evidence="9">The sequence shown here is derived from an EMBL/GenBank/DDBJ whole genome shotgun (WGS) entry which is preliminary data.</text>
</comment>
<name>A0ABS6N719_9RHOB</name>
<reference evidence="9" key="1">
    <citation type="submission" date="2021-06" db="EMBL/GenBank/DDBJ databases">
        <title>Thalassococcus sp. CAU 1522 isolated from sea sand, Republic of Korea.</title>
        <authorList>
            <person name="Kim W."/>
        </authorList>
    </citation>
    <scope>NUCLEOTIDE SEQUENCE</scope>
    <source>
        <strain evidence="9">CAU 1522</strain>
    </source>
</reference>
<feature type="transmembrane region" description="Helical" evidence="7">
    <location>
        <begin position="255"/>
        <end position="278"/>
    </location>
</feature>
<keyword evidence="7" id="KW-1133">Transmembrane helix</keyword>
<dbReference type="EMBL" id="JAHRWL010000001">
    <property type="protein sequence ID" value="MBV2359808.1"/>
    <property type="molecule type" value="Genomic_DNA"/>
</dbReference>
<feature type="transmembrane region" description="Helical" evidence="7">
    <location>
        <begin position="108"/>
        <end position="131"/>
    </location>
</feature>
<evidence type="ECO:0000256" key="1">
    <source>
        <dbReference type="ARBA" id="ARBA00022670"/>
    </source>
</evidence>
<keyword evidence="7" id="KW-0472">Membrane</keyword>
<evidence type="ECO:0000313" key="10">
    <source>
        <dbReference type="Proteomes" id="UP001166293"/>
    </source>
</evidence>
<evidence type="ECO:0000256" key="4">
    <source>
        <dbReference type="ARBA" id="ARBA00022833"/>
    </source>
</evidence>
<dbReference type="PANTHER" id="PTHR22726:SF1">
    <property type="entry name" value="METALLOENDOPEPTIDASE OMA1, MITOCHONDRIAL"/>
    <property type="match status" value="1"/>
</dbReference>
<organism evidence="9 10">
    <name type="scientific">Thalassococcus arenae</name>
    <dbReference type="NCBI Taxonomy" id="2851652"/>
    <lineage>
        <taxon>Bacteria</taxon>
        <taxon>Pseudomonadati</taxon>
        <taxon>Pseudomonadota</taxon>
        <taxon>Alphaproteobacteria</taxon>
        <taxon>Rhodobacterales</taxon>
        <taxon>Roseobacteraceae</taxon>
        <taxon>Thalassococcus</taxon>
    </lineage>
</organism>
<evidence type="ECO:0000313" key="9">
    <source>
        <dbReference type="EMBL" id="MBV2359808.1"/>
    </source>
</evidence>
<evidence type="ECO:0000259" key="8">
    <source>
        <dbReference type="Pfam" id="PF01435"/>
    </source>
</evidence>
<keyword evidence="1 6" id="KW-0645">Protease</keyword>
<keyword evidence="3 6" id="KW-0378">Hydrolase</keyword>
<proteinExistence type="inferred from homology"/>
<protein>
    <submittedName>
        <fullName evidence="9">M48 family metalloprotease</fullName>
        <ecNumber evidence="9">3.4.24.-</ecNumber>
    </submittedName>
</protein>
<dbReference type="PANTHER" id="PTHR22726">
    <property type="entry name" value="METALLOENDOPEPTIDASE OMA1"/>
    <property type="match status" value="1"/>
</dbReference>
<evidence type="ECO:0000256" key="5">
    <source>
        <dbReference type="ARBA" id="ARBA00023049"/>
    </source>
</evidence>
<keyword evidence="2" id="KW-0479">Metal-binding</keyword>
<accession>A0ABS6N719</accession>
<dbReference type="Proteomes" id="UP001166293">
    <property type="component" value="Unassembled WGS sequence"/>
</dbReference>
<dbReference type="RefSeq" id="WP_217777603.1">
    <property type="nucleotide sequence ID" value="NZ_JAHRWL010000001.1"/>
</dbReference>
<dbReference type="InterPro" id="IPR001915">
    <property type="entry name" value="Peptidase_M48"/>
</dbReference>
<feature type="domain" description="Peptidase M48" evidence="8">
    <location>
        <begin position="183"/>
        <end position="348"/>
    </location>
</feature>
<keyword evidence="7" id="KW-0812">Transmembrane</keyword>
<sequence>MSTLLHVGARPPAFEARGFFLDGISPVPQEASLWIDEALQTLLIDTPDGRQAWPLAAIRELPDQAGGDLYMLRRADDPLQRLMLLDRALAPRLPHARRRAPVTRRGRLFAWAAAAVASVALIVFVLVPVMADQLAEYIPPEGERALGQVTLNQIRDALDQTGLQPVPFCENPDGLAALAAMQDRLLERHDLETPLTVHILNHEMVNAFALPGGHVVLFDGLIDAAGAPEELAAVLAHEVGHVVSRDPTRHALRSAGSIGVLGLLFGDFAGGTVVLFLAERLIDARYSQEAEAAADAFSHRMLLDAGLSPAALAEMFERFRDMDGDAEGMVQHFMAHPALGDRIAAARAATPDGFATRPLLDAPQWGALKRVCD</sequence>